<protein>
    <submittedName>
        <fullName evidence="1">Crotonase</fullName>
    </submittedName>
</protein>
<evidence type="ECO:0000313" key="2">
    <source>
        <dbReference type="Proteomes" id="UP000632195"/>
    </source>
</evidence>
<dbReference type="RefSeq" id="WP_188681317.1">
    <property type="nucleotide sequence ID" value="NZ_BMNY01000002.1"/>
</dbReference>
<gene>
    <name evidence="1" type="ORF">GCM10007108_12070</name>
</gene>
<dbReference type="EMBL" id="BMNY01000002">
    <property type="protein sequence ID" value="GGM75725.1"/>
    <property type="molecule type" value="Genomic_DNA"/>
</dbReference>
<keyword evidence="2" id="KW-1185">Reference proteome</keyword>
<dbReference type="PANTHER" id="PTHR11941">
    <property type="entry name" value="ENOYL-COA HYDRATASE-RELATED"/>
    <property type="match status" value="1"/>
</dbReference>
<accession>A0AA37BSA6</accession>
<comment type="caution">
    <text evidence="1">The sequence shown here is derived from an EMBL/GenBank/DDBJ whole genome shotgun (WGS) entry which is preliminary data.</text>
</comment>
<name>A0AA37BSA6_9ARCH</name>
<dbReference type="InterPro" id="IPR001753">
    <property type="entry name" value="Enoyl-CoA_hydra/iso"/>
</dbReference>
<dbReference type="Pfam" id="PF00378">
    <property type="entry name" value="ECH_1"/>
    <property type="match status" value="1"/>
</dbReference>
<evidence type="ECO:0000313" key="1">
    <source>
        <dbReference type="EMBL" id="GGM75725.1"/>
    </source>
</evidence>
<reference evidence="1" key="2">
    <citation type="submission" date="2022-09" db="EMBL/GenBank/DDBJ databases">
        <authorList>
            <person name="Sun Q."/>
            <person name="Ohkuma M."/>
        </authorList>
    </citation>
    <scope>NUCLEOTIDE SEQUENCE</scope>
    <source>
        <strain evidence="1">JCM 13583</strain>
    </source>
</reference>
<dbReference type="AlphaFoldDB" id="A0AA37BSA6"/>
<dbReference type="SUPFAM" id="SSF52096">
    <property type="entry name" value="ClpP/crotonase"/>
    <property type="match status" value="1"/>
</dbReference>
<dbReference type="CDD" id="cd06558">
    <property type="entry name" value="crotonase-like"/>
    <property type="match status" value="1"/>
</dbReference>
<dbReference type="PANTHER" id="PTHR11941:SF54">
    <property type="entry name" value="ENOYL-COA HYDRATASE, MITOCHONDRIAL"/>
    <property type="match status" value="1"/>
</dbReference>
<sequence length="260" mass="28425">MDSVLFSKEGQLARIVLNRPEKLNAISVEMRHAMMRMLDEAEGDSEVRALSISGNGKAFSAGADVSDLHGIASKKSLEEREQASRGDTITDLGMRIRSLDIPVIAEVHGYCLGGGFELVQFCDMVYCTEDAVFGQPEVRIGIIPGGGGTQNLPRIAGQRAAREMVFTARRIGAQEALRLGVVNRVFGGQDEMHRYVMDTVSEISQAPRVTIAYAKRAMNATLSTPIQDGLAFERHLVKALFGSPETERLMSAFLSRQGHR</sequence>
<dbReference type="Proteomes" id="UP000632195">
    <property type="component" value="Unassembled WGS sequence"/>
</dbReference>
<reference evidence="1" key="1">
    <citation type="journal article" date="2014" name="Int. J. Syst. Evol. Microbiol.">
        <title>Complete genome sequence of Corynebacterium casei LMG S-19264T (=DSM 44701T), isolated from a smear-ripened cheese.</title>
        <authorList>
            <consortium name="US DOE Joint Genome Institute (JGI-PGF)"/>
            <person name="Walter F."/>
            <person name="Albersmeier A."/>
            <person name="Kalinowski J."/>
            <person name="Ruckert C."/>
        </authorList>
    </citation>
    <scope>NUCLEOTIDE SEQUENCE</scope>
    <source>
        <strain evidence="1">JCM 13583</strain>
    </source>
</reference>
<dbReference type="InterPro" id="IPR029045">
    <property type="entry name" value="ClpP/crotonase-like_dom_sf"/>
</dbReference>
<dbReference type="GO" id="GO:0006635">
    <property type="term" value="P:fatty acid beta-oxidation"/>
    <property type="evidence" value="ECO:0007669"/>
    <property type="project" value="TreeGrafter"/>
</dbReference>
<proteinExistence type="predicted"/>
<dbReference type="GO" id="GO:0003824">
    <property type="term" value="F:catalytic activity"/>
    <property type="evidence" value="ECO:0007669"/>
    <property type="project" value="UniProtKB-ARBA"/>
</dbReference>
<organism evidence="1 2">
    <name type="scientific">Thermogymnomonas acidicola</name>
    <dbReference type="NCBI Taxonomy" id="399579"/>
    <lineage>
        <taxon>Archaea</taxon>
        <taxon>Methanobacteriati</taxon>
        <taxon>Thermoplasmatota</taxon>
        <taxon>Thermoplasmata</taxon>
        <taxon>Thermoplasmatales</taxon>
        <taxon>Thermogymnomonas</taxon>
    </lineage>
</organism>
<dbReference type="Gene3D" id="3.90.226.10">
    <property type="entry name" value="2-enoyl-CoA Hydratase, Chain A, domain 1"/>
    <property type="match status" value="1"/>
</dbReference>